<proteinExistence type="predicted"/>
<evidence type="ECO:0000313" key="2">
    <source>
        <dbReference type="EMBL" id="NIJ10903.1"/>
    </source>
</evidence>
<keyword evidence="1" id="KW-0812">Transmembrane</keyword>
<protein>
    <submittedName>
        <fullName evidence="2">Uncharacterized protein</fullName>
    </submittedName>
</protein>
<name>A0A7X5UNL7_9PSEU</name>
<dbReference type="RefSeq" id="WP_167167493.1">
    <property type="nucleotide sequence ID" value="NZ_JAAOYM010000001.1"/>
</dbReference>
<evidence type="ECO:0000256" key="1">
    <source>
        <dbReference type="SAM" id="Phobius"/>
    </source>
</evidence>
<feature type="transmembrane region" description="Helical" evidence="1">
    <location>
        <begin position="12"/>
        <end position="33"/>
    </location>
</feature>
<reference evidence="2 3" key="1">
    <citation type="submission" date="2020-03" db="EMBL/GenBank/DDBJ databases">
        <title>Sequencing the genomes of 1000 actinobacteria strains.</title>
        <authorList>
            <person name="Klenk H.-P."/>
        </authorList>
    </citation>
    <scope>NUCLEOTIDE SEQUENCE [LARGE SCALE GENOMIC DNA]</scope>
    <source>
        <strain evidence="2 3">DSM 45685</strain>
    </source>
</reference>
<keyword evidence="1" id="KW-1133">Transmembrane helix</keyword>
<evidence type="ECO:0000313" key="3">
    <source>
        <dbReference type="Proteomes" id="UP000545493"/>
    </source>
</evidence>
<gene>
    <name evidence="2" type="ORF">FHU38_001247</name>
</gene>
<comment type="caution">
    <text evidence="2">The sequence shown here is derived from an EMBL/GenBank/DDBJ whole genome shotgun (WGS) entry which is preliminary data.</text>
</comment>
<keyword evidence="3" id="KW-1185">Reference proteome</keyword>
<dbReference type="Proteomes" id="UP000545493">
    <property type="component" value="Unassembled WGS sequence"/>
</dbReference>
<keyword evidence="1" id="KW-0472">Membrane</keyword>
<sequence length="91" mass="9410">MANGKRSRGAGVFDVRLVIALLMGVYGAVLTVLGTGFTTEADITKAAGVNINLWAGIGMLAFASAFVAWARLRPIAVPAETDTATGEERNG</sequence>
<feature type="transmembrane region" description="Helical" evidence="1">
    <location>
        <begin position="53"/>
        <end position="72"/>
    </location>
</feature>
<accession>A0A7X5UNL7</accession>
<dbReference type="AlphaFoldDB" id="A0A7X5UNL7"/>
<organism evidence="2 3">
    <name type="scientific">Saccharomonospora amisosensis</name>
    <dbReference type="NCBI Taxonomy" id="1128677"/>
    <lineage>
        <taxon>Bacteria</taxon>
        <taxon>Bacillati</taxon>
        <taxon>Actinomycetota</taxon>
        <taxon>Actinomycetes</taxon>
        <taxon>Pseudonocardiales</taxon>
        <taxon>Pseudonocardiaceae</taxon>
        <taxon>Saccharomonospora</taxon>
    </lineage>
</organism>
<dbReference type="EMBL" id="JAAOYM010000001">
    <property type="protein sequence ID" value="NIJ10903.1"/>
    <property type="molecule type" value="Genomic_DNA"/>
</dbReference>